<dbReference type="RefSeq" id="XP_036636593.1">
    <property type="nucleotide sequence ID" value="XM_036770748.1"/>
</dbReference>
<feature type="region of interest" description="Disordered" evidence="1">
    <location>
        <begin position="37"/>
        <end position="70"/>
    </location>
</feature>
<dbReference type="AlphaFoldDB" id="A0A8H7DVW5"/>
<organism evidence="2 3">
    <name type="scientific">Pleurotus ostreatus</name>
    <name type="common">Oyster mushroom</name>
    <name type="synonym">White-rot fungus</name>
    <dbReference type="NCBI Taxonomy" id="5322"/>
    <lineage>
        <taxon>Eukaryota</taxon>
        <taxon>Fungi</taxon>
        <taxon>Dikarya</taxon>
        <taxon>Basidiomycota</taxon>
        <taxon>Agaricomycotina</taxon>
        <taxon>Agaricomycetes</taxon>
        <taxon>Agaricomycetidae</taxon>
        <taxon>Agaricales</taxon>
        <taxon>Pleurotineae</taxon>
        <taxon>Pleurotaceae</taxon>
        <taxon>Pleurotus</taxon>
    </lineage>
</organism>
<protein>
    <recommendedName>
        <fullName evidence="4">Protein cms1</fullName>
    </recommendedName>
</protein>
<dbReference type="GeneID" id="59370938"/>
<dbReference type="GO" id="GO:0030686">
    <property type="term" value="C:90S preribosome"/>
    <property type="evidence" value="ECO:0007669"/>
    <property type="project" value="TreeGrafter"/>
</dbReference>
<evidence type="ECO:0008006" key="4">
    <source>
        <dbReference type="Google" id="ProtNLM"/>
    </source>
</evidence>
<proteinExistence type="predicted"/>
<dbReference type="GO" id="GO:0005634">
    <property type="term" value="C:nucleus"/>
    <property type="evidence" value="ECO:0007669"/>
    <property type="project" value="TreeGrafter"/>
</dbReference>
<name>A0A8H7DVW5_PLEOS</name>
<sequence length="302" mass="33428">MKQGGDDLEDDFVFDDTAALSADEDQDGDVVDIAIVSQDVDEEEGHGVDAVENIERDEAKEERKRKRKEKVKEKKLKRRKLVATDSEGAETRSVTCSSPEELAQNLADMQAKSFSKMTSIELDDMRIPASAVSDTRSWTGPRSLDNLVDFICQALPTLHTRLGQKSKSNGSPTLIFVAGAALRVADVTRVLKDKKLRGEKGGEVAKLFAKHFKLSEHVTYLQRTKIGSAVGTPGRLGQLLENENALATSQLTHIMLDITYHDAKKRSLLDIPETRDQVFKQVLGEPKVLKAIKEGKVQVVLF</sequence>
<evidence type="ECO:0000313" key="2">
    <source>
        <dbReference type="EMBL" id="KAF7440749.1"/>
    </source>
</evidence>
<dbReference type="Proteomes" id="UP000623687">
    <property type="component" value="Unassembled WGS sequence"/>
</dbReference>
<comment type="caution">
    <text evidence="2">The sequence shown here is derived from an EMBL/GenBank/DDBJ whole genome shotgun (WGS) entry which is preliminary data.</text>
</comment>
<dbReference type="EMBL" id="JACETU010000001">
    <property type="protein sequence ID" value="KAF7440749.1"/>
    <property type="molecule type" value="Genomic_DNA"/>
</dbReference>
<feature type="compositionally biased region" description="Basic and acidic residues" evidence="1">
    <location>
        <begin position="45"/>
        <end position="62"/>
    </location>
</feature>
<dbReference type="VEuPathDB" id="FungiDB:PC9H_001097"/>
<dbReference type="InterPro" id="IPR032704">
    <property type="entry name" value="Cms1"/>
</dbReference>
<accession>A0A8H7DVW5</accession>
<dbReference type="OrthoDB" id="1929311at2759"/>
<evidence type="ECO:0000313" key="3">
    <source>
        <dbReference type="Proteomes" id="UP000623687"/>
    </source>
</evidence>
<evidence type="ECO:0000256" key="1">
    <source>
        <dbReference type="SAM" id="MobiDB-lite"/>
    </source>
</evidence>
<dbReference type="PANTHER" id="PTHR24030">
    <property type="entry name" value="PROTEIN CMSS1"/>
    <property type="match status" value="1"/>
</dbReference>
<dbReference type="Pfam" id="PF14617">
    <property type="entry name" value="CMS1"/>
    <property type="match status" value="1"/>
</dbReference>
<reference evidence="2" key="1">
    <citation type="submission" date="2019-07" db="EMBL/GenBank/DDBJ databases">
        <authorList>
            <person name="Palmer J.M."/>
        </authorList>
    </citation>
    <scope>NUCLEOTIDE SEQUENCE</scope>
    <source>
        <strain evidence="2">PC9</strain>
    </source>
</reference>
<gene>
    <name evidence="2" type="ORF">PC9H_001097</name>
</gene>
<keyword evidence="3" id="KW-1185">Reference proteome</keyword>
<dbReference type="PANTHER" id="PTHR24030:SF0">
    <property type="entry name" value="PROTEIN CMSS1"/>
    <property type="match status" value="1"/>
</dbReference>